<gene>
    <name evidence="1" type="ORF">O0V09_04565</name>
</gene>
<reference evidence="1 2" key="1">
    <citation type="submission" date="2022-12" db="EMBL/GenBank/DDBJ databases">
        <title>Dasania phycosphaerae sp. nov., isolated from particulate material of the south coast of Korea.</title>
        <authorList>
            <person name="Jiang Y."/>
        </authorList>
    </citation>
    <scope>NUCLEOTIDE SEQUENCE [LARGE SCALE GENOMIC DNA]</scope>
    <source>
        <strain evidence="1 2">GY-19</strain>
    </source>
</reference>
<dbReference type="AlphaFoldDB" id="A0A9J6RJ97"/>
<dbReference type="RefSeq" id="WP_258330613.1">
    <property type="nucleotide sequence ID" value="NZ_JAPTGG010000003.1"/>
</dbReference>
<organism evidence="1 2">
    <name type="scientific">Dasania phycosphaerae</name>
    <dbReference type="NCBI Taxonomy" id="2950436"/>
    <lineage>
        <taxon>Bacteria</taxon>
        <taxon>Pseudomonadati</taxon>
        <taxon>Pseudomonadota</taxon>
        <taxon>Gammaproteobacteria</taxon>
        <taxon>Cellvibrionales</taxon>
        <taxon>Spongiibacteraceae</taxon>
        <taxon>Dasania</taxon>
    </lineage>
</organism>
<dbReference type="EMBL" id="JAPTGG010000003">
    <property type="protein sequence ID" value="MCZ0864458.1"/>
    <property type="molecule type" value="Genomic_DNA"/>
</dbReference>
<proteinExistence type="predicted"/>
<protein>
    <recommendedName>
        <fullName evidence="3">STAS/SEC14 domain-containing protein</fullName>
    </recommendedName>
</protein>
<sequence>MDMLVKNNIFPIQEYSLSFGNFQFFADYVCCEINEGVDLDEAKLLQFYALCSDVFQGERFAVIELRLSSFSVDPSFYIKHSYLLSQVKAHAMVLAGGTFAQLSEFEAQCIKHCPCRVFHSLSEAIDWVTQQA</sequence>
<name>A0A9J6RJ97_9GAMM</name>
<evidence type="ECO:0008006" key="3">
    <source>
        <dbReference type="Google" id="ProtNLM"/>
    </source>
</evidence>
<comment type="caution">
    <text evidence="1">The sequence shown here is derived from an EMBL/GenBank/DDBJ whole genome shotgun (WGS) entry which is preliminary data.</text>
</comment>
<accession>A0A9J6RJ97</accession>
<evidence type="ECO:0000313" key="2">
    <source>
        <dbReference type="Proteomes" id="UP001069090"/>
    </source>
</evidence>
<evidence type="ECO:0000313" key="1">
    <source>
        <dbReference type="EMBL" id="MCZ0864458.1"/>
    </source>
</evidence>
<keyword evidence="2" id="KW-1185">Reference proteome</keyword>
<dbReference type="Proteomes" id="UP001069090">
    <property type="component" value="Unassembled WGS sequence"/>
</dbReference>